<reference evidence="9" key="1">
    <citation type="journal article" date="2019" name="Int. J. Syst. Evol. Microbiol.">
        <title>The Global Catalogue of Microorganisms (GCM) 10K type strain sequencing project: providing services to taxonomists for standard genome sequencing and annotation.</title>
        <authorList>
            <consortium name="The Broad Institute Genomics Platform"/>
            <consortium name="The Broad Institute Genome Sequencing Center for Infectious Disease"/>
            <person name="Wu L."/>
            <person name="Ma J."/>
        </authorList>
    </citation>
    <scope>NUCLEOTIDE SEQUENCE [LARGE SCALE GENOMIC DNA]</scope>
    <source>
        <strain evidence="9">KCTC 23707</strain>
    </source>
</reference>
<evidence type="ECO:0000256" key="4">
    <source>
        <dbReference type="ARBA" id="ARBA00023237"/>
    </source>
</evidence>
<feature type="chain" id="PRO_5047384072" evidence="6">
    <location>
        <begin position="20"/>
        <end position="248"/>
    </location>
</feature>
<keyword evidence="9" id="KW-1185">Reference proteome</keyword>
<evidence type="ECO:0000256" key="3">
    <source>
        <dbReference type="ARBA" id="ARBA00023136"/>
    </source>
</evidence>
<proteinExistence type="inferred from homology"/>
<dbReference type="EMBL" id="JBHUIR010000046">
    <property type="protein sequence ID" value="MFD2260559.1"/>
    <property type="molecule type" value="Genomic_DNA"/>
</dbReference>
<evidence type="ECO:0000313" key="9">
    <source>
        <dbReference type="Proteomes" id="UP001597373"/>
    </source>
</evidence>
<feature type="domain" description="Outer membrane protein beta-barrel" evidence="7">
    <location>
        <begin position="10"/>
        <end position="248"/>
    </location>
</feature>
<evidence type="ECO:0000256" key="5">
    <source>
        <dbReference type="ARBA" id="ARBA00038306"/>
    </source>
</evidence>
<dbReference type="PANTHER" id="PTHR34001:SF3">
    <property type="entry name" value="BLL7405 PROTEIN"/>
    <property type="match status" value="1"/>
</dbReference>
<dbReference type="Pfam" id="PF13505">
    <property type="entry name" value="OMP_b-brl"/>
    <property type="match status" value="1"/>
</dbReference>
<protein>
    <submittedName>
        <fullName evidence="8">Outer membrane protein</fullName>
    </submittedName>
</protein>
<sequence>MKFVAIATTAALLSTSALAADAVFSYDPAPTVADVPAYAWSGAYIGLNAGYGGGKLRANAQEWLVEGNEIYDTISYGAGITGSGFIGGAQAGFNWQSGSVVYGLETDIQYSGIKAEASAYFDDFSGRIGGKVQWFGTTRARIGFLPQERFMVYATGGVAYGRTELFAEGTDEGETEGVSASKTKVGWTAGAGAEYALDNNWSLKTEYLYTDLGKWTFAEGPLLLGGDDGRADAKFKFHTVRVGLNYKF</sequence>
<dbReference type="PANTHER" id="PTHR34001">
    <property type="entry name" value="BLL7405 PROTEIN"/>
    <property type="match status" value="1"/>
</dbReference>
<keyword evidence="4" id="KW-0998">Cell outer membrane</keyword>
<comment type="similarity">
    <text evidence="5">Belongs to the Omp25/RopB family.</text>
</comment>
<dbReference type="InterPro" id="IPR051692">
    <property type="entry name" value="OMP-like"/>
</dbReference>
<comment type="subcellular location">
    <subcellularLocation>
        <location evidence="1">Cell outer membrane</location>
    </subcellularLocation>
</comment>
<dbReference type="InterPro" id="IPR011250">
    <property type="entry name" value="OMP/PagP_B-barrel"/>
</dbReference>
<gene>
    <name evidence="8" type="ORF">ACFSMZ_12395</name>
</gene>
<dbReference type="InterPro" id="IPR027385">
    <property type="entry name" value="Beta-barrel_OMP"/>
</dbReference>
<dbReference type="Gene3D" id="2.40.160.20">
    <property type="match status" value="1"/>
</dbReference>
<comment type="caution">
    <text evidence="8">The sequence shown here is derived from an EMBL/GenBank/DDBJ whole genome shotgun (WGS) entry which is preliminary data.</text>
</comment>
<keyword evidence="3" id="KW-0472">Membrane</keyword>
<evidence type="ECO:0000256" key="2">
    <source>
        <dbReference type="ARBA" id="ARBA00022729"/>
    </source>
</evidence>
<evidence type="ECO:0000259" key="7">
    <source>
        <dbReference type="Pfam" id="PF13505"/>
    </source>
</evidence>
<dbReference type="Proteomes" id="UP001597373">
    <property type="component" value="Unassembled WGS sequence"/>
</dbReference>
<accession>A0ABW5DJD3</accession>
<dbReference type="SUPFAM" id="SSF56925">
    <property type="entry name" value="OMPA-like"/>
    <property type="match status" value="1"/>
</dbReference>
<organism evidence="8 9">
    <name type="scientific">Chelativorans composti</name>
    <dbReference type="NCBI Taxonomy" id="768533"/>
    <lineage>
        <taxon>Bacteria</taxon>
        <taxon>Pseudomonadati</taxon>
        <taxon>Pseudomonadota</taxon>
        <taxon>Alphaproteobacteria</taxon>
        <taxon>Hyphomicrobiales</taxon>
        <taxon>Phyllobacteriaceae</taxon>
        <taxon>Chelativorans</taxon>
    </lineage>
</organism>
<evidence type="ECO:0000313" key="8">
    <source>
        <dbReference type="EMBL" id="MFD2260559.1"/>
    </source>
</evidence>
<keyword evidence="2 6" id="KW-0732">Signal</keyword>
<name>A0ABW5DJD3_9HYPH</name>
<evidence type="ECO:0000256" key="6">
    <source>
        <dbReference type="SAM" id="SignalP"/>
    </source>
</evidence>
<dbReference type="RefSeq" id="WP_345097621.1">
    <property type="nucleotide sequence ID" value="NZ_BAABGS010000007.1"/>
</dbReference>
<evidence type="ECO:0000256" key="1">
    <source>
        <dbReference type="ARBA" id="ARBA00004442"/>
    </source>
</evidence>
<feature type="signal peptide" evidence="6">
    <location>
        <begin position="1"/>
        <end position="19"/>
    </location>
</feature>